<evidence type="ECO:0000313" key="2">
    <source>
        <dbReference type="Proteomes" id="UP000267096"/>
    </source>
</evidence>
<reference evidence="1 2" key="2">
    <citation type="submission" date="2018-11" db="EMBL/GenBank/DDBJ databases">
        <authorList>
            <consortium name="Pathogen Informatics"/>
        </authorList>
    </citation>
    <scope>NUCLEOTIDE SEQUENCE [LARGE SCALE GENOMIC DNA]</scope>
</reference>
<dbReference type="AlphaFoldDB" id="A0A0M3KDP2"/>
<reference evidence="3" key="1">
    <citation type="submission" date="2017-02" db="UniProtKB">
        <authorList>
            <consortium name="WormBaseParasite"/>
        </authorList>
    </citation>
    <scope>IDENTIFICATION</scope>
</reference>
<evidence type="ECO:0000313" key="1">
    <source>
        <dbReference type="EMBL" id="VDK65001.1"/>
    </source>
</evidence>
<accession>A0A0M3KDP2</accession>
<dbReference type="EMBL" id="UYRR01035588">
    <property type="protein sequence ID" value="VDK65001.1"/>
    <property type="molecule type" value="Genomic_DNA"/>
</dbReference>
<keyword evidence="2" id="KW-1185">Reference proteome</keyword>
<organism evidence="3">
    <name type="scientific">Anisakis simplex</name>
    <name type="common">Herring worm</name>
    <dbReference type="NCBI Taxonomy" id="6269"/>
    <lineage>
        <taxon>Eukaryota</taxon>
        <taxon>Metazoa</taxon>
        <taxon>Ecdysozoa</taxon>
        <taxon>Nematoda</taxon>
        <taxon>Chromadorea</taxon>
        <taxon>Rhabditida</taxon>
        <taxon>Spirurina</taxon>
        <taxon>Ascaridomorpha</taxon>
        <taxon>Ascaridoidea</taxon>
        <taxon>Anisakidae</taxon>
        <taxon>Anisakis</taxon>
        <taxon>Anisakis simplex complex</taxon>
    </lineage>
</organism>
<evidence type="ECO:0000313" key="3">
    <source>
        <dbReference type="WBParaSite" id="ASIM_0001909501-mRNA-1"/>
    </source>
</evidence>
<proteinExistence type="predicted"/>
<dbReference type="Proteomes" id="UP000267096">
    <property type="component" value="Unassembled WGS sequence"/>
</dbReference>
<dbReference type="WBParaSite" id="ASIM_0001909501-mRNA-1">
    <property type="protein sequence ID" value="ASIM_0001909501-mRNA-1"/>
    <property type="gene ID" value="ASIM_0001909501"/>
</dbReference>
<protein>
    <submittedName>
        <fullName evidence="3">Secreted protein</fullName>
    </submittedName>
</protein>
<gene>
    <name evidence="1" type="ORF">ASIM_LOCUS18490</name>
</gene>
<name>A0A0M3KDP2_ANISI</name>
<dbReference type="OrthoDB" id="5834437at2759"/>
<sequence>MVQLSYSTEVCLTVCVISVFLMSTTSSIHVPKSGVLKMCPPGGETFTGAWQITCGMRKKRDIASAKQGFLAVFCPQFIYHISLIENPSTIVVSVSFSFTERRQLEVCR</sequence>